<dbReference type="Pfam" id="PF04060">
    <property type="entry name" value="FeS"/>
    <property type="match status" value="1"/>
</dbReference>
<feature type="domain" description="4Fe-4S ferredoxin-type" evidence="5">
    <location>
        <begin position="34"/>
        <end position="63"/>
    </location>
</feature>
<dbReference type="PANTHER" id="PTHR11615">
    <property type="entry name" value="NITRATE, FORMATE, IRON DEHYDROGENASE"/>
    <property type="match status" value="1"/>
</dbReference>
<dbReference type="PROSITE" id="PS51379">
    <property type="entry name" value="4FE4S_FER_2"/>
    <property type="match status" value="2"/>
</dbReference>
<feature type="domain" description="4Fe-4S ferredoxin-type" evidence="5">
    <location>
        <begin position="5"/>
        <end position="33"/>
    </location>
</feature>
<keyword evidence="1" id="KW-0004">4Fe-4S</keyword>
<dbReference type="InterPro" id="IPR009016">
    <property type="entry name" value="Fe_hydrogenase"/>
</dbReference>
<dbReference type="GO" id="GO:0051539">
    <property type="term" value="F:4 iron, 4 sulfur cluster binding"/>
    <property type="evidence" value="ECO:0007669"/>
    <property type="project" value="UniProtKB-KW"/>
</dbReference>
<evidence type="ECO:0000259" key="6">
    <source>
        <dbReference type="PROSITE" id="PS51656"/>
    </source>
</evidence>
<evidence type="ECO:0000259" key="5">
    <source>
        <dbReference type="PROSITE" id="PS51379"/>
    </source>
</evidence>
<dbReference type="InterPro" id="IPR007202">
    <property type="entry name" value="4Fe-4S_dom"/>
</dbReference>
<keyword evidence="8" id="KW-1185">Reference proteome</keyword>
<dbReference type="SUPFAM" id="SSF53920">
    <property type="entry name" value="Fe-only hydrogenase"/>
    <property type="match status" value="1"/>
</dbReference>
<name>A0A1G9EL30_9FIRM</name>
<dbReference type="RefSeq" id="WP_176762125.1">
    <property type="nucleotide sequence ID" value="NZ_FNFP01000003.1"/>
</dbReference>
<keyword evidence="4" id="KW-0411">Iron-sulfur</keyword>
<evidence type="ECO:0000313" key="7">
    <source>
        <dbReference type="EMBL" id="SDK76882.1"/>
    </source>
</evidence>
<dbReference type="GO" id="GO:0046872">
    <property type="term" value="F:metal ion binding"/>
    <property type="evidence" value="ECO:0007669"/>
    <property type="project" value="UniProtKB-KW"/>
</dbReference>
<dbReference type="Proteomes" id="UP000198718">
    <property type="component" value="Unassembled WGS sequence"/>
</dbReference>
<gene>
    <name evidence="7" type="ORF">SAMN05660472_02013</name>
</gene>
<dbReference type="Pfam" id="PF13237">
    <property type="entry name" value="Fer4_10"/>
    <property type="match status" value="1"/>
</dbReference>
<evidence type="ECO:0000313" key="8">
    <source>
        <dbReference type="Proteomes" id="UP000198718"/>
    </source>
</evidence>
<dbReference type="Gene3D" id="3.40.950.10">
    <property type="entry name" value="Fe-only Hydrogenase (Larger Subunit), Chain L, domain 3"/>
    <property type="match status" value="1"/>
</dbReference>
<sequence length="573" mass="65922">MDIKHTLTLSDNGCKDCYKCIRNCPVKAIAITENKTEVDASRCIACGKCFIVCPQNDKAPQYHLIRVRSFANNNNKLVASIDPTFLAYFPKSEKTIVTALKKLGFHHVEETAVGIDRVLEEYKNYYNQTKQNYYITTTCSACNLMIQKYYPHLNKYMIPILPPMMVHGKLLRKKYGDDIKVVYFTPCIASKIECTDTQLEDCSIDAVITFDELKDWMTSKNIVLEELEEEDFDQEGTFIAKKFPVDGLKSMTDRITSAEDFLQVNGGENIRQVLESIAQEELDAKFIEINFCLNGCINGPTFYNSQVNLFTRKKQVSDYANKKAIENNLFELAEEIKGKFYREFNDKRVLNLQPSNIELRKILKKMGKFNKKDELNCGTCGYETCRDKAVAIYNHMDTPNMCLPYIRNKSETMSNLIFEYSPNYIFLVNKDLKILSINPAGIQHLNVEKKHDDLHLATILDYTDYMEVFETKKSIYGKKIRLEDHNLTIIQNLLYIEKQDSILAILNDVTKTEEKEKELIEVKKNTAEMVQKVITKQMVIAQQICSVLGETTAETKVALKKFLDLTMEKSGDE</sequence>
<keyword evidence="2" id="KW-0479">Metal-binding</keyword>
<dbReference type="Gene3D" id="1.10.15.40">
    <property type="entry name" value="Electron transport complex subunit B, putative Fe-S cluster"/>
    <property type="match status" value="1"/>
</dbReference>
<keyword evidence="3" id="KW-0408">Iron</keyword>
<evidence type="ECO:0000256" key="2">
    <source>
        <dbReference type="ARBA" id="ARBA00022723"/>
    </source>
</evidence>
<evidence type="ECO:0000256" key="3">
    <source>
        <dbReference type="ARBA" id="ARBA00023004"/>
    </source>
</evidence>
<dbReference type="Gene3D" id="3.30.70.20">
    <property type="match status" value="1"/>
</dbReference>
<evidence type="ECO:0000256" key="1">
    <source>
        <dbReference type="ARBA" id="ARBA00022485"/>
    </source>
</evidence>
<dbReference type="PROSITE" id="PS00198">
    <property type="entry name" value="4FE4S_FER_1"/>
    <property type="match status" value="1"/>
</dbReference>
<dbReference type="SUPFAM" id="SSF54862">
    <property type="entry name" value="4Fe-4S ferredoxins"/>
    <property type="match status" value="1"/>
</dbReference>
<dbReference type="EMBL" id="FNFP01000003">
    <property type="protein sequence ID" value="SDK76882.1"/>
    <property type="molecule type" value="Genomic_DNA"/>
</dbReference>
<reference evidence="7 8" key="1">
    <citation type="submission" date="2016-10" db="EMBL/GenBank/DDBJ databases">
        <authorList>
            <person name="de Groot N.N."/>
        </authorList>
    </citation>
    <scope>NUCLEOTIDE SEQUENCE [LARGE SCALE GENOMIC DNA]</scope>
    <source>
        <strain evidence="7 8">DSM 18346</strain>
    </source>
</reference>
<dbReference type="STRING" id="393762.SAMN05660472_02013"/>
<dbReference type="InterPro" id="IPR050340">
    <property type="entry name" value="Cytosolic_Fe-S_CAF"/>
</dbReference>
<proteinExistence type="predicted"/>
<dbReference type="InterPro" id="IPR004108">
    <property type="entry name" value="Fe_hydrogenase_lsu_C"/>
</dbReference>
<dbReference type="InterPro" id="IPR017900">
    <property type="entry name" value="4Fe4S_Fe_S_CS"/>
</dbReference>
<dbReference type="AlphaFoldDB" id="A0A1G9EL30"/>
<dbReference type="PROSITE" id="PS51656">
    <property type="entry name" value="4FE4S"/>
    <property type="match status" value="1"/>
</dbReference>
<dbReference type="InterPro" id="IPR017896">
    <property type="entry name" value="4Fe4S_Fe-S-bd"/>
</dbReference>
<feature type="domain" description="4Fe-4S" evidence="6">
    <location>
        <begin position="358"/>
        <end position="419"/>
    </location>
</feature>
<accession>A0A1G9EL30</accession>
<protein>
    <submittedName>
        <fullName evidence="7">Iron only hydrogenase large subunit, C-terminal domain</fullName>
    </submittedName>
</protein>
<dbReference type="Pfam" id="PF02906">
    <property type="entry name" value="Fe_hyd_lg_C"/>
    <property type="match status" value="1"/>
</dbReference>
<dbReference type="Gene3D" id="3.40.50.1780">
    <property type="match status" value="2"/>
</dbReference>
<organism evidence="7 8">
    <name type="scientific">Natronincola ferrireducens</name>
    <dbReference type="NCBI Taxonomy" id="393762"/>
    <lineage>
        <taxon>Bacteria</taxon>
        <taxon>Bacillati</taxon>
        <taxon>Bacillota</taxon>
        <taxon>Clostridia</taxon>
        <taxon>Peptostreptococcales</taxon>
        <taxon>Natronincolaceae</taxon>
        <taxon>Natronincola</taxon>
    </lineage>
</organism>
<evidence type="ECO:0000256" key="4">
    <source>
        <dbReference type="ARBA" id="ARBA00023014"/>
    </source>
</evidence>